<name>A0AAV1NSB3_SCOSC</name>
<dbReference type="EMBL" id="CAWUFR010000058">
    <property type="protein sequence ID" value="CAK6962531.1"/>
    <property type="molecule type" value="Genomic_DNA"/>
</dbReference>
<evidence type="ECO:0000313" key="2">
    <source>
        <dbReference type="EMBL" id="CAK6962531.1"/>
    </source>
</evidence>
<sequence length="76" mass="8420">MSIRQAEEGEEEEEEEEDGGETLSTCQQNNRPMTDLASGPVQPNPTNPNTNILQQRGTEVEKLQIIIEEGAFSTET</sequence>
<evidence type="ECO:0000313" key="3">
    <source>
        <dbReference type="Proteomes" id="UP001314229"/>
    </source>
</evidence>
<organism evidence="2 3">
    <name type="scientific">Scomber scombrus</name>
    <name type="common">Atlantic mackerel</name>
    <name type="synonym">Scomber vernalis</name>
    <dbReference type="NCBI Taxonomy" id="13677"/>
    <lineage>
        <taxon>Eukaryota</taxon>
        <taxon>Metazoa</taxon>
        <taxon>Chordata</taxon>
        <taxon>Craniata</taxon>
        <taxon>Vertebrata</taxon>
        <taxon>Euteleostomi</taxon>
        <taxon>Actinopterygii</taxon>
        <taxon>Neopterygii</taxon>
        <taxon>Teleostei</taxon>
        <taxon>Neoteleostei</taxon>
        <taxon>Acanthomorphata</taxon>
        <taxon>Pelagiaria</taxon>
        <taxon>Scombriformes</taxon>
        <taxon>Scombridae</taxon>
        <taxon>Scomber</taxon>
    </lineage>
</organism>
<feature type="compositionally biased region" description="Polar residues" evidence="1">
    <location>
        <begin position="22"/>
        <end position="32"/>
    </location>
</feature>
<feature type="compositionally biased region" description="Acidic residues" evidence="1">
    <location>
        <begin position="8"/>
        <end position="20"/>
    </location>
</feature>
<dbReference type="AlphaFoldDB" id="A0AAV1NSB3"/>
<dbReference type="Proteomes" id="UP001314229">
    <property type="component" value="Unassembled WGS sequence"/>
</dbReference>
<proteinExistence type="predicted"/>
<evidence type="ECO:0000256" key="1">
    <source>
        <dbReference type="SAM" id="MobiDB-lite"/>
    </source>
</evidence>
<keyword evidence="3" id="KW-1185">Reference proteome</keyword>
<comment type="caution">
    <text evidence="2">The sequence shown here is derived from an EMBL/GenBank/DDBJ whole genome shotgun (WGS) entry which is preliminary data.</text>
</comment>
<reference evidence="2 3" key="1">
    <citation type="submission" date="2024-01" db="EMBL/GenBank/DDBJ databases">
        <authorList>
            <person name="Alioto T."/>
            <person name="Alioto T."/>
            <person name="Gomez Garrido J."/>
        </authorList>
    </citation>
    <scope>NUCLEOTIDE SEQUENCE [LARGE SCALE GENOMIC DNA]</scope>
</reference>
<gene>
    <name evidence="2" type="ORF">FSCOSCO3_A027547</name>
</gene>
<protein>
    <submittedName>
        <fullName evidence="2">Uncharacterized protein</fullName>
    </submittedName>
</protein>
<feature type="region of interest" description="Disordered" evidence="1">
    <location>
        <begin position="1"/>
        <end position="56"/>
    </location>
</feature>
<accession>A0AAV1NSB3</accession>